<evidence type="ECO:0000256" key="7">
    <source>
        <dbReference type="PIRSR" id="PIRSR600715-1"/>
    </source>
</evidence>
<gene>
    <name evidence="9" type="primary">wecA</name>
    <name evidence="9" type="ORF">NCTC13150_00016</name>
</gene>
<feature type="transmembrane region" description="Helical" evidence="8">
    <location>
        <begin position="314"/>
        <end position="335"/>
    </location>
</feature>
<dbReference type="CDD" id="cd06853">
    <property type="entry name" value="GT_WecA_like"/>
    <property type="match status" value="1"/>
</dbReference>
<sequence>MLTIKGFFLAGLVSFILTPFVRRLCLKMDWMDVPKDARRVHKKPIPRIGGIAIYLAFLLAMLVYCPLNRESIGLLVGASVIVLSGFIDDTKGLTPRGKLIFQALAALCLVWGGSSIEFFTNPTPGHELVYLGYLGIPLTIFWVAGITNSINLIDGLDGLASGVTMISAISLLFIAQRYQQTQVVVVAAILAGACLGFLFFNFNPASIFMGDTGALLLGFVLSYISIEGVMKSVAAIAIFLPVIILGVPIFDTTFAMLRRAISGRGIMSADKGHLHHRLLNKGLSQRETVAVLYLISILFGILANIVSRLPAKDAMTVCVIIIVLVFLLASLFGMFSSKGTQE</sequence>
<evidence type="ECO:0000256" key="2">
    <source>
        <dbReference type="ARBA" id="ARBA00022475"/>
    </source>
</evidence>
<feature type="transmembrane region" description="Helical" evidence="8">
    <location>
        <begin position="207"/>
        <end position="226"/>
    </location>
</feature>
<dbReference type="GO" id="GO:0005886">
    <property type="term" value="C:plasma membrane"/>
    <property type="evidence" value="ECO:0007669"/>
    <property type="project" value="UniProtKB-SubCell"/>
</dbReference>
<evidence type="ECO:0000256" key="5">
    <source>
        <dbReference type="ARBA" id="ARBA00022989"/>
    </source>
</evidence>
<organism evidence="9 10">
    <name type="scientific">Urinicoccus massiliensis</name>
    <dbReference type="NCBI Taxonomy" id="1723382"/>
    <lineage>
        <taxon>Bacteria</taxon>
        <taxon>Bacillati</taxon>
        <taxon>Bacillota</taxon>
        <taxon>Tissierellia</taxon>
        <taxon>Tissierellales</taxon>
        <taxon>Peptoniphilaceae</taxon>
        <taxon>Urinicoccus</taxon>
    </lineage>
</organism>
<keyword evidence="7" id="KW-0479">Metal-binding</keyword>
<feature type="transmembrane region" description="Helical" evidence="8">
    <location>
        <begin position="232"/>
        <end position="257"/>
    </location>
</feature>
<dbReference type="InterPro" id="IPR018480">
    <property type="entry name" value="PNAcMuramoyl-5peptid_Trfase_CS"/>
</dbReference>
<accession>A0A8H2QWY1</accession>
<dbReference type="EC" id="2.7.8.33" evidence="9"/>
<comment type="subcellular location">
    <subcellularLocation>
        <location evidence="1">Cell membrane</location>
        <topology evidence="1">Multi-pass membrane protein</topology>
    </subcellularLocation>
</comment>
<dbReference type="Proteomes" id="UP000377798">
    <property type="component" value="Unassembled WGS sequence"/>
</dbReference>
<keyword evidence="2" id="KW-1003">Cell membrane</keyword>
<feature type="transmembrane region" description="Helical" evidence="8">
    <location>
        <begin position="158"/>
        <end position="175"/>
    </location>
</feature>
<keyword evidence="4 8" id="KW-0812">Transmembrane</keyword>
<dbReference type="PANTHER" id="PTHR22926">
    <property type="entry name" value="PHOSPHO-N-ACETYLMURAMOYL-PENTAPEPTIDE-TRANSFERASE"/>
    <property type="match status" value="1"/>
</dbReference>
<comment type="caution">
    <text evidence="9">The sequence shown here is derived from an EMBL/GenBank/DDBJ whole genome shotgun (WGS) entry which is preliminary data.</text>
</comment>
<dbReference type="GO" id="GO:0044038">
    <property type="term" value="P:cell wall macromolecule biosynthetic process"/>
    <property type="evidence" value="ECO:0007669"/>
    <property type="project" value="TreeGrafter"/>
</dbReference>
<dbReference type="PROSITE" id="PS01348">
    <property type="entry name" value="MRAY_2"/>
    <property type="match status" value="1"/>
</dbReference>
<reference evidence="9 10" key="1">
    <citation type="submission" date="2019-02" db="EMBL/GenBank/DDBJ databases">
        <authorList>
            <consortium name="Pathogen Informatics"/>
        </authorList>
    </citation>
    <scope>NUCLEOTIDE SEQUENCE [LARGE SCALE GENOMIC DNA]</scope>
    <source>
        <strain evidence="9 10">3012STDY7089603</strain>
    </source>
</reference>
<dbReference type="GO" id="GO:0071555">
    <property type="term" value="P:cell wall organization"/>
    <property type="evidence" value="ECO:0007669"/>
    <property type="project" value="TreeGrafter"/>
</dbReference>
<feature type="transmembrane region" description="Helical" evidence="8">
    <location>
        <begin position="99"/>
        <end position="116"/>
    </location>
</feature>
<feature type="binding site" evidence="7">
    <location>
        <position position="151"/>
    </location>
    <ligand>
        <name>Mg(2+)</name>
        <dbReference type="ChEBI" id="CHEBI:18420"/>
    </ligand>
</feature>
<dbReference type="GO" id="GO:0046872">
    <property type="term" value="F:metal ion binding"/>
    <property type="evidence" value="ECO:0007669"/>
    <property type="project" value="UniProtKB-KW"/>
</dbReference>
<keyword evidence="10" id="KW-1185">Reference proteome</keyword>
<evidence type="ECO:0000256" key="3">
    <source>
        <dbReference type="ARBA" id="ARBA00022679"/>
    </source>
</evidence>
<dbReference type="PANTHER" id="PTHR22926:SF3">
    <property type="entry name" value="UNDECAPRENYL-PHOSPHATE ALPHA-N-ACETYLGLUCOSAMINYL 1-PHOSPHATE TRANSFERASE"/>
    <property type="match status" value="1"/>
</dbReference>
<comment type="cofactor">
    <cofactor evidence="7">
        <name>Mg(2+)</name>
        <dbReference type="ChEBI" id="CHEBI:18420"/>
    </cofactor>
</comment>
<keyword evidence="6 8" id="KW-0472">Membrane</keyword>
<keyword evidence="7" id="KW-0460">Magnesium</keyword>
<dbReference type="EMBL" id="CAACYI010000001">
    <property type="protein sequence ID" value="VFB15522.1"/>
    <property type="molecule type" value="Genomic_DNA"/>
</dbReference>
<proteinExistence type="predicted"/>
<feature type="transmembrane region" description="Helical" evidence="8">
    <location>
        <begin position="289"/>
        <end position="308"/>
    </location>
</feature>
<feature type="transmembrane region" description="Helical" evidence="8">
    <location>
        <begin position="128"/>
        <end position="146"/>
    </location>
</feature>
<evidence type="ECO:0000313" key="10">
    <source>
        <dbReference type="Proteomes" id="UP000377798"/>
    </source>
</evidence>
<name>A0A8H2QWY1_9FIRM</name>
<feature type="binding site" evidence="7">
    <location>
        <position position="211"/>
    </location>
    <ligand>
        <name>Mg(2+)</name>
        <dbReference type="ChEBI" id="CHEBI:18420"/>
    </ligand>
</feature>
<evidence type="ECO:0000256" key="6">
    <source>
        <dbReference type="ARBA" id="ARBA00023136"/>
    </source>
</evidence>
<dbReference type="RefSeq" id="WP_072470172.1">
    <property type="nucleotide sequence ID" value="NZ_CAACYI010000001.1"/>
</dbReference>
<dbReference type="InterPro" id="IPR000715">
    <property type="entry name" value="Glycosyl_transferase_4"/>
</dbReference>
<keyword evidence="5 8" id="KW-1133">Transmembrane helix</keyword>
<evidence type="ECO:0000256" key="8">
    <source>
        <dbReference type="SAM" id="Phobius"/>
    </source>
</evidence>
<dbReference type="Pfam" id="PF00953">
    <property type="entry name" value="Glycos_transf_4"/>
    <property type="match status" value="1"/>
</dbReference>
<evidence type="ECO:0000313" key="9">
    <source>
        <dbReference type="EMBL" id="VFB15522.1"/>
    </source>
</evidence>
<keyword evidence="3 9" id="KW-0808">Transferase</keyword>
<protein>
    <submittedName>
        <fullName evidence="9">Undecaprenyl-phosphate alpha-N-acetylglucosaminyl 1-phosphate transferase</fullName>
        <ecNumber evidence="9">2.7.8.33</ecNumber>
    </submittedName>
</protein>
<feature type="transmembrane region" description="Helical" evidence="8">
    <location>
        <begin position="70"/>
        <end position="87"/>
    </location>
</feature>
<evidence type="ECO:0000256" key="4">
    <source>
        <dbReference type="ARBA" id="ARBA00022692"/>
    </source>
</evidence>
<dbReference type="GO" id="GO:0036380">
    <property type="term" value="F:UDP-N-acetylglucosamine-undecaprenyl-phosphate N-acetylglucosaminephosphotransferase activity"/>
    <property type="evidence" value="ECO:0007669"/>
    <property type="project" value="UniProtKB-EC"/>
</dbReference>
<feature type="transmembrane region" description="Helical" evidence="8">
    <location>
        <begin position="6"/>
        <end position="25"/>
    </location>
</feature>
<dbReference type="AlphaFoldDB" id="A0A8H2QWY1"/>
<dbReference type="GO" id="GO:0009103">
    <property type="term" value="P:lipopolysaccharide biosynthetic process"/>
    <property type="evidence" value="ECO:0007669"/>
    <property type="project" value="TreeGrafter"/>
</dbReference>
<evidence type="ECO:0000256" key="1">
    <source>
        <dbReference type="ARBA" id="ARBA00004651"/>
    </source>
</evidence>
<feature type="transmembrane region" description="Helical" evidence="8">
    <location>
        <begin position="181"/>
        <end position="200"/>
    </location>
</feature>
<feature type="transmembrane region" description="Helical" evidence="8">
    <location>
        <begin position="45"/>
        <end position="64"/>
    </location>
</feature>